<reference evidence="1" key="1">
    <citation type="submission" date="2021-01" db="EMBL/GenBank/DDBJ databases">
        <authorList>
            <consortium name="Genoscope - CEA"/>
            <person name="William W."/>
        </authorList>
    </citation>
    <scope>NUCLEOTIDE SEQUENCE</scope>
</reference>
<dbReference type="EMBL" id="CAJJDP010000051">
    <property type="protein sequence ID" value="CAD8168082.1"/>
    <property type="molecule type" value="Genomic_DNA"/>
</dbReference>
<proteinExistence type="predicted"/>
<dbReference type="AlphaFoldDB" id="A0A8S1UVX2"/>
<organism evidence="1 2">
    <name type="scientific">Paramecium octaurelia</name>
    <dbReference type="NCBI Taxonomy" id="43137"/>
    <lineage>
        <taxon>Eukaryota</taxon>
        <taxon>Sar</taxon>
        <taxon>Alveolata</taxon>
        <taxon>Ciliophora</taxon>
        <taxon>Intramacronucleata</taxon>
        <taxon>Oligohymenophorea</taxon>
        <taxon>Peniculida</taxon>
        <taxon>Parameciidae</taxon>
        <taxon>Paramecium</taxon>
    </lineage>
</organism>
<comment type="caution">
    <text evidence="1">The sequence shown here is derived from an EMBL/GenBank/DDBJ whole genome shotgun (WGS) entry which is preliminary data.</text>
</comment>
<dbReference type="OrthoDB" id="305577at2759"/>
<name>A0A8S1UVX2_PAROT</name>
<gene>
    <name evidence="1" type="ORF">POCTA_138.1.T0510107</name>
</gene>
<sequence length="362" mass="42962">MVMLFQGQQFSLRFNRILRLVLELDLSFKINETQSQCLQIKDNLTKIDYSSFPFTERQVSYLVLNQINSESKTKFKDEFKKTIKKNSLLHSMRLLKEHEVDEPTPIATEKQLQTKKFINLKPLKKAIEKITLMRQEQLSRRKSAYGEQFGEMTAKQFQNLPTTIEQHKQIDGQRFALTSFADILERKKRKRTTKKQSLLRQLSKQESLVEYDHLERPPSCKTPPKQIIIKQQLKSQLELTKEKQFKQFDKKMINFLSGKPEEVKEFVQRKKAYTINYQVTTPQSSSITGNHRNSTLFPSLHINKFDRCQTNYYESKYAPQLSNRQIQNRSRPYIKYNRTLIKFIKSEIKNSSQTMHKSIYNL</sequence>
<dbReference type="Proteomes" id="UP000683925">
    <property type="component" value="Unassembled WGS sequence"/>
</dbReference>
<dbReference type="OMA" id="TNYYESK"/>
<protein>
    <submittedName>
        <fullName evidence="1">Uncharacterized protein</fullName>
    </submittedName>
</protein>
<evidence type="ECO:0000313" key="1">
    <source>
        <dbReference type="EMBL" id="CAD8168082.1"/>
    </source>
</evidence>
<accession>A0A8S1UVX2</accession>
<evidence type="ECO:0000313" key="2">
    <source>
        <dbReference type="Proteomes" id="UP000683925"/>
    </source>
</evidence>
<keyword evidence="2" id="KW-1185">Reference proteome</keyword>